<dbReference type="RefSeq" id="WP_120723092.1">
    <property type="nucleotide sequence ID" value="NZ_CP032698.1"/>
</dbReference>
<dbReference type="EC" id="6.2.1.30" evidence="1"/>
<sequence length="639" mass="69562">MRFYPTDLLLAVEHAEASLRTDPASALGHLLEESGWSELSVLFDSTALAAALDEALGGLSQFPWRPMTDTDDVWRHDPAGLVALDDDAAGPTLRGLLLAWALGNDVVLRTARPEPWEALIALLREAGVPLPGARTAPLDTPVDGARHIRVPDLVVEGDGPAADGELFVRAPRPGSAAIRIQGAPGLDGLPSPVAALDCRSPWFQELFTATYLAGTTLARARDDDPQRAARLDARLRYLVGRARRTPHYRDLPQVNGTADLVRLPILDKHTLEKVSLPRDRGLSSGALPSGEVLRSGASSGEPRYIVYSRTDWENMVREAIPLMRSLGVRNGDRVVNTLMGGGLYGGLITTSSELTRMPVEAYSAGQQITADLLLMLVRDFSANVLLGMPALILPLLREAKQLDPALRIEKVVYGGTPMTESDKQWLRTELGTEVISSILAANDGAQLGHQCAHMGRTLHHINDDYNLIEVVDDDGRPVPDGQSGHLLITSMQKFEGPLIRYRIGDVGRVSQRDCACGVSGRVLEYLGRSDGQIKVKAWTVHYGELLDALEKFQISQLQAEIQTCDGTETLIVRTEAPHELDPDALHAFLTGALPVLSHLQVFDDGLKVFELRVECHPEGALDRNPVSGKIKTVIDRRLD</sequence>
<organism evidence="1 2">
    <name type="scientific">Streptomyces hundungensis</name>
    <dbReference type="NCBI Taxonomy" id="1077946"/>
    <lineage>
        <taxon>Bacteria</taxon>
        <taxon>Bacillati</taxon>
        <taxon>Actinomycetota</taxon>
        <taxon>Actinomycetes</taxon>
        <taxon>Kitasatosporales</taxon>
        <taxon>Streptomycetaceae</taxon>
        <taxon>Streptomyces</taxon>
    </lineage>
</organism>
<protein>
    <submittedName>
        <fullName evidence="1">Phenylacetate-coenzyme A ligase</fullName>
        <ecNumber evidence="1">6.2.1.30</ecNumber>
    </submittedName>
</protein>
<dbReference type="Proteomes" id="UP000271554">
    <property type="component" value="Chromosome"/>
</dbReference>
<dbReference type="PANTHER" id="PTHR43845">
    <property type="entry name" value="BLR5969 PROTEIN"/>
    <property type="match status" value="1"/>
</dbReference>
<keyword evidence="2" id="KW-1185">Reference proteome</keyword>
<reference evidence="1 2" key="1">
    <citation type="submission" date="2018-10" db="EMBL/GenBank/DDBJ databases">
        <title>Relationship between Morphology and Antimicrobial Activity in Streptomyces.</title>
        <authorList>
            <person name="Kang H.J."/>
            <person name="Kim S.B."/>
        </authorList>
    </citation>
    <scope>NUCLEOTIDE SEQUENCE [LARGE SCALE GENOMIC DNA]</scope>
    <source>
        <strain evidence="1 2">BH38</strain>
    </source>
</reference>
<name>A0A387HPQ0_9ACTN</name>
<accession>A0A387HPQ0</accession>
<dbReference type="AlphaFoldDB" id="A0A387HPQ0"/>
<dbReference type="OrthoDB" id="580775at2"/>
<gene>
    <name evidence="1" type="ORF">DWB77_04696</name>
</gene>
<dbReference type="PANTHER" id="PTHR43845:SF1">
    <property type="entry name" value="BLR5969 PROTEIN"/>
    <property type="match status" value="1"/>
</dbReference>
<proteinExistence type="predicted"/>
<dbReference type="SUPFAM" id="SSF56801">
    <property type="entry name" value="Acetyl-CoA synthetase-like"/>
    <property type="match status" value="1"/>
</dbReference>
<evidence type="ECO:0000313" key="2">
    <source>
        <dbReference type="Proteomes" id="UP000271554"/>
    </source>
</evidence>
<dbReference type="InterPro" id="IPR042099">
    <property type="entry name" value="ANL_N_sf"/>
</dbReference>
<evidence type="ECO:0000313" key="1">
    <source>
        <dbReference type="EMBL" id="AYG82517.1"/>
    </source>
</evidence>
<dbReference type="EMBL" id="CP032698">
    <property type="protein sequence ID" value="AYG82517.1"/>
    <property type="molecule type" value="Genomic_DNA"/>
</dbReference>
<dbReference type="KEGG" id="shun:DWB77_04696"/>
<dbReference type="GO" id="GO:0047475">
    <property type="term" value="F:phenylacetate-CoA ligase activity"/>
    <property type="evidence" value="ECO:0007669"/>
    <property type="project" value="UniProtKB-EC"/>
</dbReference>
<dbReference type="Gene3D" id="3.40.50.12780">
    <property type="entry name" value="N-terminal domain of ligase-like"/>
    <property type="match status" value="1"/>
</dbReference>
<keyword evidence="1" id="KW-0436">Ligase</keyword>